<dbReference type="Gene3D" id="1.10.287.130">
    <property type="match status" value="1"/>
</dbReference>
<feature type="coiled-coil region" evidence="10">
    <location>
        <begin position="118"/>
        <end position="152"/>
    </location>
</feature>
<dbReference type="Gene3D" id="3.30.565.10">
    <property type="entry name" value="Histidine kinase-like ATPase, C-terminal domain"/>
    <property type="match status" value="1"/>
</dbReference>
<dbReference type="GO" id="GO:0005886">
    <property type="term" value="C:plasma membrane"/>
    <property type="evidence" value="ECO:0007669"/>
    <property type="project" value="TreeGrafter"/>
</dbReference>
<evidence type="ECO:0000256" key="6">
    <source>
        <dbReference type="ARBA" id="ARBA00022777"/>
    </source>
</evidence>
<name>A0A928Z2T2_9CYAN</name>
<evidence type="ECO:0000256" key="9">
    <source>
        <dbReference type="PROSITE-ProRule" id="PRU00169"/>
    </source>
</evidence>
<dbReference type="GO" id="GO:0009927">
    <property type="term" value="F:histidine phosphotransfer kinase activity"/>
    <property type="evidence" value="ECO:0007669"/>
    <property type="project" value="TreeGrafter"/>
</dbReference>
<accession>A0A928Z2T2</accession>
<dbReference type="InterPro" id="IPR005467">
    <property type="entry name" value="His_kinase_dom"/>
</dbReference>
<dbReference type="FunFam" id="3.30.565.10:FF:000010">
    <property type="entry name" value="Sensor histidine kinase RcsC"/>
    <property type="match status" value="1"/>
</dbReference>
<evidence type="ECO:0000256" key="8">
    <source>
        <dbReference type="ARBA" id="ARBA00074306"/>
    </source>
</evidence>
<evidence type="ECO:0000259" key="11">
    <source>
        <dbReference type="PROSITE" id="PS50109"/>
    </source>
</evidence>
<dbReference type="CDD" id="cd16922">
    <property type="entry name" value="HATPase_EvgS-ArcB-TorS-like"/>
    <property type="match status" value="1"/>
</dbReference>
<keyword evidence="10" id="KW-0175">Coiled coil</keyword>
<dbReference type="Proteomes" id="UP000625316">
    <property type="component" value="Unassembled WGS sequence"/>
</dbReference>
<dbReference type="PROSITE" id="PS50109">
    <property type="entry name" value="HIS_KIN"/>
    <property type="match status" value="1"/>
</dbReference>
<keyword evidence="7" id="KW-0902">Two-component regulatory system</keyword>
<feature type="domain" description="Histidine kinase" evidence="11">
    <location>
        <begin position="180"/>
        <end position="401"/>
    </location>
</feature>
<keyword evidence="14" id="KW-1185">Reference proteome</keyword>
<dbReference type="SMART" id="SM00388">
    <property type="entry name" value="HisKA"/>
    <property type="match status" value="1"/>
</dbReference>
<dbReference type="SMART" id="SM00387">
    <property type="entry name" value="HATPase_c"/>
    <property type="match status" value="1"/>
</dbReference>
<keyword evidence="6" id="KW-0418">Kinase</keyword>
<dbReference type="CDD" id="cd00082">
    <property type="entry name" value="HisKA"/>
    <property type="match status" value="1"/>
</dbReference>
<dbReference type="SUPFAM" id="SSF55785">
    <property type="entry name" value="PYP-like sensor domain (PAS domain)"/>
    <property type="match status" value="1"/>
</dbReference>
<dbReference type="PANTHER" id="PTHR43047:SF63">
    <property type="entry name" value="HISTIDINE KINASE"/>
    <property type="match status" value="1"/>
</dbReference>
<evidence type="ECO:0000313" key="14">
    <source>
        <dbReference type="Proteomes" id="UP000625316"/>
    </source>
</evidence>
<dbReference type="InterPro" id="IPR035965">
    <property type="entry name" value="PAS-like_dom_sf"/>
</dbReference>
<dbReference type="InterPro" id="IPR011006">
    <property type="entry name" value="CheY-like_superfamily"/>
</dbReference>
<dbReference type="InterPro" id="IPR001789">
    <property type="entry name" value="Sig_transdc_resp-reg_receiver"/>
</dbReference>
<evidence type="ECO:0000256" key="4">
    <source>
        <dbReference type="ARBA" id="ARBA00022553"/>
    </source>
</evidence>
<organism evidence="13 14">
    <name type="scientific">Romeriopsis navalis LEGE 11480</name>
    <dbReference type="NCBI Taxonomy" id="2777977"/>
    <lineage>
        <taxon>Bacteria</taxon>
        <taxon>Bacillati</taxon>
        <taxon>Cyanobacteriota</taxon>
        <taxon>Cyanophyceae</taxon>
        <taxon>Leptolyngbyales</taxon>
        <taxon>Leptolyngbyaceae</taxon>
        <taxon>Romeriopsis</taxon>
        <taxon>Romeriopsis navalis</taxon>
    </lineage>
</organism>
<dbReference type="FunFam" id="1.10.287.130:FF:000145">
    <property type="entry name" value="Sensory transduction histidine kinase"/>
    <property type="match status" value="1"/>
</dbReference>
<dbReference type="EC" id="2.7.13.3" evidence="3"/>
<reference evidence="13" key="1">
    <citation type="submission" date="2020-10" db="EMBL/GenBank/DDBJ databases">
        <authorList>
            <person name="Castelo-Branco R."/>
            <person name="Eusebio N."/>
            <person name="Adriana R."/>
            <person name="Vieira A."/>
            <person name="Brugerolle De Fraissinette N."/>
            <person name="Rezende De Castro R."/>
            <person name="Schneider M.P."/>
            <person name="Vasconcelos V."/>
            <person name="Leao P.N."/>
        </authorList>
    </citation>
    <scope>NUCLEOTIDE SEQUENCE</scope>
    <source>
        <strain evidence="13">LEGE 11480</strain>
    </source>
</reference>
<evidence type="ECO:0000256" key="1">
    <source>
        <dbReference type="ARBA" id="ARBA00000085"/>
    </source>
</evidence>
<dbReference type="PANTHER" id="PTHR43047">
    <property type="entry name" value="TWO-COMPONENT HISTIDINE PROTEIN KINASE"/>
    <property type="match status" value="1"/>
</dbReference>
<evidence type="ECO:0000256" key="3">
    <source>
        <dbReference type="ARBA" id="ARBA00012438"/>
    </source>
</evidence>
<evidence type="ECO:0000313" key="13">
    <source>
        <dbReference type="EMBL" id="MBE9030721.1"/>
    </source>
</evidence>
<dbReference type="InterPro" id="IPR036890">
    <property type="entry name" value="HATPase_C_sf"/>
</dbReference>
<dbReference type="Pfam" id="PF00072">
    <property type="entry name" value="Response_reg"/>
    <property type="match status" value="1"/>
</dbReference>
<dbReference type="PROSITE" id="PS50110">
    <property type="entry name" value="RESPONSE_REGULATORY"/>
    <property type="match status" value="1"/>
</dbReference>
<dbReference type="Pfam" id="PF02518">
    <property type="entry name" value="HATPase_c"/>
    <property type="match status" value="1"/>
</dbReference>
<dbReference type="SUPFAM" id="SSF55874">
    <property type="entry name" value="ATPase domain of HSP90 chaperone/DNA topoisomerase II/histidine kinase"/>
    <property type="match status" value="1"/>
</dbReference>
<proteinExistence type="inferred from homology"/>
<dbReference type="InterPro" id="IPR003594">
    <property type="entry name" value="HATPase_dom"/>
</dbReference>
<dbReference type="GO" id="GO:0000155">
    <property type="term" value="F:phosphorelay sensor kinase activity"/>
    <property type="evidence" value="ECO:0007669"/>
    <property type="project" value="InterPro"/>
</dbReference>
<dbReference type="Gene3D" id="3.30.450.20">
    <property type="entry name" value="PAS domain"/>
    <property type="match status" value="1"/>
</dbReference>
<evidence type="ECO:0000256" key="10">
    <source>
        <dbReference type="SAM" id="Coils"/>
    </source>
</evidence>
<dbReference type="Pfam" id="PF00512">
    <property type="entry name" value="HisKA"/>
    <property type="match status" value="1"/>
</dbReference>
<dbReference type="SUPFAM" id="SSF47384">
    <property type="entry name" value="Homodimeric domain of signal transducing histidine kinase"/>
    <property type="match status" value="1"/>
</dbReference>
<dbReference type="InterPro" id="IPR004358">
    <property type="entry name" value="Sig_transdc_His_kin-like_C"/>
</dbReference>
<evidence type="ECO:0000256" key="5">
    <source>
        <dbReference type="ARBA" id="ARBA00022679"/>
    </source>
</evidence>
<feature type="domain" description="Response regulatory" evidence="12">
    <location>
        <begin position="459"/>
        <end position="575"/>
    </location>
</feature>
<dbReference type="Gene3D" id="3.40.50.2300">
    <property type="match status" value="1"/>
</dbReference>
<evidence type="ECO:0000256" key="7">
    <source>
        <dbReference type="ARBA" id="ARBA00023012"/>
    </source>
</evidence>
<dbReference type="SMART" id="SM00448">
    <property type="entry name" value="REC"/>
    <property type="match status" value="1"/>
</dbReference>
<dbReference type="PRINTS" id="PR00344">
    <property type="entry name" value="BCTRLSENSOR"/>
</dbReference>
<dbReference type="CDD" id="cd17546">
    <property type="entry name" value="REC_hyHK_CKI1_RcsC-like"/>
    <property type="match status" value="1"/>
</dbReference>
<dbReference type="RefSeq" id="WP_264325551.1">
    <property type="nucleotide sequence ID" value="NZ_JADEXQ010000042.1"/>
</dbReference>
<comment type="catalytic activity">
    <reaction evidence="1">
        <text>ATP + protein L-histidine = ADP + protein N-phospho-L-histidine.</text>
        <dbReference type="EC" id="2.7.13.3"/>
    </reaction>
</comment>
<sequence>MSFDFHSELAAEIHQHQQTKEQLHTVLDALPGTVSWLAADLTYLGVNQQLASYCAMSPEEFVGRPLGFLNPEGNEFTDFAQQFLAGSKRSARTEITRGKYTFLTVAQKYNHDQAAVFIELDISERKAIEAQLEQANHQFSQANMELAQATILKDEMLVNMANIHAELARATRMKDEFLANMSHELRTPLNAVLGMSEALLDQVCGDLNDRQRKAVQTIAQSGKHLLELINDILDLAKIESGKLELHYQDVQPAMLFKLSVELVRPAALQKEIAIETIIDPRITAIRLDERRFRQVLINLLSNAVKFTLRGGRITLRLFPTADQKRLCFQVEDTGIGIPADKIDTLFEPFVQIDSDLNRQYSGTGLGLALVRRIVELHQGTVCVESEVEQGSQFTLEVPWDQAKHVVPGQISVAPTAPPSVAALPIAENALIPRTTDQSPVDRKSSAADPTAVTKADSKRILLAEDNDLNTLLFSEYLQGEGYEVGLAQNGKEALQLIAQTSFDLVVMDIQMPIMDGLTAIRRLRQQSQFQHLPIIALTALAMPGDQQRCLKAGASEYIPKPVQLKYLAQRIQHWLSAVPIR</sequence>
<dbReference type="InterPro" id="IPR036097">
    <property type="entry name" value="HisK_dim/P_sf"/>
</dbReference>
<gene>
    <name evidence="13" type="ORF">IQ266_13370</name>
</gene>
<comment type="caution">
    <text evidence="13">The sequence shown here is derived from an EMBL/GenBank/DDBJ whole genome shotgun (WGS) entry which is preliminary data.</text>
</comment>
<dbReference type="SUPFAM" id="SSF52172">
    <property type="entry name" value="CheY-like"/>
    <property type="match status" value="1"/>
</dbReference>
<keyword evidence="4 9" id="KW-0597">Phosphoprotein</keyword>
<comment type="similarity">
    <text evidence="2">In the N-terminal section; belongs to the phytochrome family.</text>
</comment>
<dbReference type="EMBL" id="JADEXQ010000042">
    <property type="protein sequence ID" value="MBE9030721.1"/>
    <property type="molecule type" value="Genomic_DNA"/>
</dbReference>
<keyword evidence="5" id="KW-0808">Transferase</keyword>
<feature type="modified residue" description="4-aspartylphosphate" evidence="9">
    <location>
        <position position="508"/>
    </location>
</feature>
<protein>
    <recommendedName>
        <fullName evidence="8">Circadian input-output histidine kinase CikA</fullName>
        <ecNumber evidence="3">2.7.13.3</ecNumber>
    </recommendedName>
</protein>
<dbReference type="AlphaFoldDB" id="A0A928Z2T2"/>
<dbReference type="InterPro" id="IPR003661">
    <property type="entry name" value="HisK_dim/P_dom"/>
</dbReference>
<evidence type="ECO:0000256" key="2">
    <source>
        <dbReference type="ARBA" id="ARBA00006402"/>
    </source>
</evidence>
<evidence type="ECO:0000259" key="12">
    <source>
        <dbReference type="PROSITE" id="PS50110"/>
    </source>
</evidence>